<dbReference type="STRING" id="1470434.AZF00_17530"/>
<comment type="subcellular location">
    <subcellularLocation>
        <location evidence="3">Cell membrane</location>
        <topology evidence="3">Lipid-anchor</topology>
    </subcellularLocation>
</comment>
<dbReference type="GO" id="GO:0000270">
    <property type="term" value="P:peptidoglycan metabolic process"/>
    <property type="evidence" value="ECO:0007669"/>
    <property type="project" value="UniProtKB-UniRule"/>
</dbReference>
<dbReference type="SUPFAM" id="SSF50685">
    <property type="entry name" value="Barwin-like endoglucanases"/>
    <property type="match status" value="1"/>
</dbReference>
<feature type="domain" description="RlpA-like protein double-psi beta-barrel" evidence="5">
    <location>
        <begin position="36"/>
        <end position="125"/>
    </location>
</feature>
<dbReference type="PANTHER" id="PTHR34183:SF8">
    <property type="entry name" value="ENDOLYTIC PEPTIDOGLYCAN TRANSGLYCOSYLASE RLPA-RELATED"/>
    <property type="match status" value="1"/>
</dbReference>
<keyword evidence="1 3" id="KW-0456">Lyase</keyword>
<keyword evidence="2 3" id="KW-0961">Cell wall biogenesis/degradation</keyword>
<organism evidence="6 7">
    <name type="scientific">Zhongshania aliphaticivorans</name>
    <dbReference type="NCBI Taxonomy" id="1470434"/>
    <lineage>
        <taxon>Bacteria</taxon>
        <taxon>Pseudomonadati</taxon>
        <taxon>Pseudomonadota</taxon>
        <taxon>Gammaproteobacteria</taxon>
        <taxon>Cellvibrionales</taxon>
        <taxon>Spongiibacteraceae</taxon>
        <taxon>Zhongshania</taxon>
    </lineage>
</organism>
<evidence type="ECO:0000259" key="5">
    <source>
        <dbReference type="Pfam" id="PF03330"/>
    </source>
</evidence>
<keyword evidence="3" id="KW-0472">Membrane</keyword>
<gene>
    <name evidence="3" type="primary">rlpA</name>
    <name evidence="6" type="ORF">AZF00_17530</name>
</gene>
<dbReference type="InterPro" id="IPR034718">
    <property type="entry name" value="RlpA"/>
</dbReference>
<dbReference type="AlphaFoldDB" id="A0A127M9T5"/>
<dbReference type="Pfam" id="PF03330">
    <property type="entry name" value="DPBB_1"/>
    <property type="match status" value="1"/>
</dbReference>
<dbReference type="PANTHER" id="PTHR34183">
    <property type="entry name" value="ENDOLYTIC PEPTIDOGLYCAN TRANSGLYCOSYLASE RLPA"/>
    <property type="match status" value="1"/>
</dbReference>
<comment type="function">
    <text evidence="3">Lytic transglycosylase with a strong preference for naked glycan strands that lack stem peptides.</text>
</comment>
<dbReference type="InterPro" id="IPR036908">
    <property type="entry name" value="RlpA-like_sf"/>
</dbReference>
<dbReference type="EMBL" id="CP014544">
    <property type="protein sequence ID" value="AMO69990.1"/>
    <property type="molecule type" value="Genomic_DNA"/>
</dbReference>
<dbReference type="EC" id="4.2.2.-" evidence="3"/>
<dbReference type="GO" id="GO:0008932">
    <property type="term" value="F:lytic endotransglycosylase activity"/>
    <property type="evidence" value="ECO:0007669"/>
    <property type="project" value="UniProtKB-UniRule"/>
</dbReference>
<keyword evidence="3" id="KW-1003">Cell membrane</keyword>
<dbReference type="KEGG" id="zal:AZF00_17530"/>
<dbReference type="InterPro" id="IPR009009">
    <property type="entry name" value="RlpA-like_DPBB"/>
</dbReference>
<dbReference type="GO" id="GO:0071555">
    <property type="term" value="P:cell wall organization"/>
    <property type="evidence" value="ECO:0007669"/>
    <property type="project" value="UniProtKB-KW"/>
</dbReference>
<sequence>MVVLLTRITIIGLFMLAVGCTTVQQNDSSHWLGFTESGVASFYADKYQSRKTASGEPYKHELNTAAHRTLPFGSNVKVTNISNSKSVVVRINDRGPFVKGRIVDLSKSAFDAIGNTYSGLIEVEIEVIPSR</sequence>
<dbReference type="PROSITE" id="PS51257">
    <property type="entry name" value="PROKAR_LIPOPROTEIN"/>
    <property type="match status" value="1"/>
</dbReference>
<evidence type="ECO:0000256" key="1">
    <source>
        <dbReference type="ARBA" id="ARBA00023239"/>
    </source>
</evidence>
<protein>
    <recommendedName>
        <fullName evidence="3">Endolytic peptidoglycan transglycosylase RlpA</fullName>
        <ecNumber evidence="3">4.2.2.-</ecNumber>
    </recommendedName>
</protein>
<name>A0A127M9T5_9GAMM</name>
<dbReference type="InterPro" id="IPR012997">
    <property type="entry name" value="RplA"/>
</dbReference>
<evidence type="ECO:0000256" key="3">
    <source>
        <dbReference type="HAMAP-Rule" id="MF_02071"/>
    </source>
</evidence>
<dbReference type="CDD" id="cd22268">
    <property type="entry name" value="DPBB_RlpA-like"/>
    <property type="match status" value="1"/>
</dbReference>
<dbReference type="HAMAP" id="MF_02071">
    <property type="entry name" value="RlpA"/>
    <property type="match status" value="1"/>
</dbReference>
<keyword evidence="3" id="KW-0564">Palmitate</keyword>
<dbReference type="RefSeq" id="WP_062384451.1">
    <property type="nucleotide sequence ID" value="NZ_CP014544.1"/>
</dbReference>
<evidence type="ECO:0000256" key="4">
    <source>
        <dbReference type="RuleBase" id="RU003495"/>
    </source>
</evidence>
<evidence type="ECO:0000256" key="2">
    <source>
        <dbReference type="ARBA" id="ARBA00023316"/>
    </source>
</evidence>
<dbReference type="Gene3D" id="2.40.40.10">
    <property type="entry name" value="RlpA-like domain"/>
    <property type="match status" value="1"/>
</dbReference>
<reference evidence="6 7" key="1">
    <citation type="submission" date="2015-12" db="EMBL/GenBank/DDBJ databases">
        <authorList>
            <person name="Shamseldin A."/>
            <person name="Moawad H."/>
            <person name="Abd El-Rahim W.M."/>
            <person name="Sadowsky M.J."/>
        </authorList>
    </citation>
    <scope>NUCLEOTIDE SEQUENCE [LARGE SCALE GENOMIC DNA]</scope>
    <source>
        <strain evidence="6 7">SM2</strain>
    </source>
</reference>
<comment type="similarity">
    <text evidence="3 4">Belongs to the RlpA family.</text>
</comment>
<dbReference type="Proteomes" id="UP000074119">
    <property type="component" value="Chromosome"/>
</dbReference>
<keyword evidence="3" id="KW-0449">Lipoprotein</keyword>
<proteinExistence type="inferred from homology"/>
<accession>A0A127M9T5</accession>
<evidence type="ECO:0000313" key="7">
    <source>
        <dbReference type="Proteomes" id="UP000074119"/>
    </source>
</evidence>
<evidence type="ECO:0000313" key="6">
    <source>
        <dbReference type="EMBL" id="AMO69990.1"/>
    </source>
</evidence>
<dbReference type="GO" id="GO:0005886">
    <property type="term" value="C:plasma membrane"/>
    <property type="evidence" value="ECO:0007669"/>
    <property type="project" value="UniProtKB-SubCell"/>
</dbReference>
<dbReference type="NCBIfam" id="TIGR00413">
    <property type="entry name" value="rlpA"/>
    <property type="match status" value="1"/>
</dbReference>